<dbReference type="PANTHER" id="PTHR18901:SF38">
    <property type="entry name" value="PSEUDOURIDINE-5'-PHOSPHATASE"/>
    <property type="match status" value="1"/>
</dbReference>
<dbReference type="SFLD" id="SFLDG01129">
    <property type="entry name" value="C1.5:_HAD__Beta-PGM__Phosphata"/>
    <property type="match status" value="1"/>
</dbReference>
<evidence type="ECO:0000313" key="2">
    <source>
        <dbReference type="Proteomes" id="UP000515981"/>
    </source>
</evidence>
<dbReference type="AlphaFoldDB" id="A0A7G9FVT7"/>
<dbReference type="NCBIfam" id="TIGR01509">
    <property type="entry name" value="HAD-SF-IA-v3"/>
    <property type="match status" value="1"/>
</dbReference>
<dbReference type="RefSeq" id="WP_118545966.1">
    <property type="nucleotide sequence ID" value="NZ_CP060633.1"/>
</dbReference>
<dbReference type="InterPro" id="IPR036412">
    <property type="entry name" value="HAD-like_sf"/>
</dbReference>
<dbReference type="KEGG" id="ssun:H9Q77_00285"/>
<dbReference type="SUPFAM" id="SSF56784">
    <property type="entry name" value="HAD-like"/>
    <property type="match status" value="1"/>
</dbReference>
<dbReference type="Pfam" id="PF13419">
    <property type="entry name" value="HAD_2"/>
    <property type="match status" value="1"/>
</dbReference>
<dbReference type="EMBL" id="CP060633">
    <property type="protein sequence ID" value="QNM02669.1"/>
    <property type="molecule type" value="Genomic_DNA"/>
</dbReference>
<sequence length="222" mass="24748">MKIVAVVFDMDGVLFDTERIGVQCWTEAAEPTGLQNAREIARMCIGRTIPGTKEVFMEEAAKQGVALDFEKLHEDCARLILEKEERDGLPVKPGVHEILEYLYERKIPVALATSSKKDIVLSHLEKTGITKYFRKIVTGDMVSHGKPAPDIYIKACEELEAAPENVIAIEDSFNGIRSASAAGLHPIMVPDQLQPTEEILLLAETKCDSLLEVRKLLQEKYL</sequence>
<proteinExistence type="predicted"/>
<dbReference type="Gene3D" id="3.40.50.1000">
    <property type="entry name" value="HAD superfamily/HAD-like"/>
    <property type="match status" value="1"/>
</dbReference>
<keyword evidence="2" id="KW-1185">Reference proteome</keyword>
<dbReference type="PRINTS" id="PR00413">
    <property type="entry name" value="HADHALOGNASE"/>
</dbReference>
<gene>
    <name evidence="1" type="ORF">H9Q77_00285</name>
</gene>
<name>A0A7G9FVT7_9FIRM</name>
<organism evidence="1 2">
    <name type="scientific">Simiaoa sunii</name>
    <dbReference type="NCBI Taxonomy" id="2763672"/>
    <lineage>
        <taxon>Bacteria</taxon>
        <taxon>Bacillati</taxon>
        <taxon>Bacillota</taxon>
        <taxon>Clostridia</taxon>
        <taxon>Lachnospirales</taxon>
        <taxon>Lachnospiraceae</taxon>
        <taxon>Simiaoa</taxon>
    </lineage>
</organism>
<dbReference type="Proteomes" id="UP000515981">
    <property type="component" value="Chromosome"/>
</dbReference>
<dbReference type="Gene3D" id="1.10.150.240">
    <property type="entry name" value="Putative phosphatase, domain 2"/>
    <property type="match status" value="1"/>
</dbReference>
<dbReference type="InterPro" id="IPR023214">
    <property type="entry name" value="HAD_sf"/>
</dbReference>
<dbReference type="InterPro" id="IPR041492">
    <property type="entry name" value="HAD_2"/>
</dbReference>
<evidence type="ECO:0000313" key="1">
    <source>
        <dbReference type="EMBL" id="QNM02669.1"/>
    </source>
</evidence>
<accession>A0A7G9FVT7</accession>
<protein>
    <submittedName>
        <fullName evidence="1">HAD family phosphatase</fullName>
    </submittedName>
</protein>
<dbReference type="InterPro" id="IPR006439">
    <property type="entry name" value="HAD-SF_hydro_IA"/>
</dbReference>
<dbReference type="SFLD" id="SFLDG01135">
    <property type="entry name" value="C1.5.6:_HAD__Beta-PGM__Phospha"/>
    <property type="match status" value="1"/>
</dbReference>
<dbReference type="SFLD" id="SFLDS00003">
    <property type="entry name" value="Haloacid_Dehalogenase"/>
    <property type="match status" value="1"/>
</dbReference>
<dbReference type="PANTHER" id="PTHR18901">
    <property type="entry name" value="2-DEOXYGLUCOSE-6-PHOSPHATE PHOSPHATASE 2"/>
    <property type="match status" value="1"/>
</dbReference>
<dbReference type="InterPro" id="IPR023198">
    <property type="entry name" value="PGP-like_dom2"/>
</dbReference>
<reference evidence="1 2" key="1">
    <citation type="submission" date="2020-08" db="EMBL/GenBank/DDBJ databases">
        <authorList>
            <person name="Liu C."/>
            <person name="Sun Q."/>
        </authorList>
    </citation>
    <scope>NUCLEOTIDE SEQUENCE [LARGE SCALE GENOMIC DNA]</scope>
    <source>
        <strain evidence="1 2">NSJ-8</strain>
    </source>
</reference>